<dbReference type="AlphaFoldDB" id="A0A2N9FLQ3"/>
<feature type="compositionally biased region" description="Low complexity" evidence="1">
    <location>
        <begin position="11"/>
        <end position="32"/>
    </location>
</feature>
<gene>
    <name evidence="2" type="ORF">FSB_LOCUS19589</name>
</gene>
<organism evidence="2">
    <name type="scientific">Fagus sylvatica</name>
    <name type="common">Beechnut</name>
    <dbReference type="NCBI Taxonomy" id="28930"/>
    <lineage>
        <taxon>Eukaryota</taxon>
        <taxon>Viridiplantae</taxon>
        <taxon>Streptophyta</taxon>
        <taxon>Embryophyta</taxon>
        <taxon>Tracheophyta</taxon>
        <taxon>Spermatophyta</taxon>
        <taxon>Magnoliopsida</taxon>
        <taxon>eudicotyledons</taxon>
        <taxon>Gunneridae</taxon>
        <taxon>Pentapetalae</taxon>
        <taxon>rosids</taxon>
        <taxon>fabids</taxon>
        <taxon>Fagales</taxon>
        <taxon>Fagaceae</taxon>
        <taxon>Fagus</taxon>
    </lineage>
</organism>
<sequence length="52" mass="5325">MLAHLALVTASGGAPTRGRAARTSATATACRSRSGDPLGLRRDEPCFSLSLP</sequence>
<evidence type="ECO:0000256" key="1">
    <source>
        <dbReference type="SAM" id="MobiDB-lite"/>
    </source>
</evidence>
<name>A0A2N9FLQ3_FAGSY</name>
<accession>A0A2N9FLQ3</accession>
<dbReference type="EMBL" id="OIVN01001247">
    <property type="protein sequence ID" value="SPC91707.1"/>
    <property type="molecule type" value="Genomic_DNA"/>
</dbReference>
<protein>
    <submittedName>
        <fullName evidence="2">Uncharacterized protein</fullName>
    </submittedName>
</protein>
<proteinExistence type="predicted"/>
<feature type="region of interest" description="Disordered" evidence="1">
    <location>
        <begin position="11"/>
        <end position="37"/>
    </location>
</feature>
<evidence type="ECO:0000313" key="2">
    <source>
        <dbReference type="EMBL" id="SPC91707.1"/>
    </source>
</evidence>
<reference evidence="2" key="1">
    <citation type="submission" date="2018-02" db="EMBL/GenBank/DDBJ databases">
        <authorList>
            <person name="Cohen D.B."/>
            <person name="Kent A.D."/>
        </authorList>
    </citation>
    <scope>NUCLEOTIDE SEQUENCE</scope>
</reference>